<feature type="domain" description="N-acetyltransferase" evidence="1">
    <location>
        <begin position="16"/>
        <end position="183"/>
    </location>
</feature>
<dbReference type="PROSITE" id="PS51186">
    <property type="entry name" value="GNAT"/>
    <property type="match status" value="1"/>
</dbReference>
<evidence type="ECO:0000259" key="1">
    <source>
        <dbReference type="PROSITE" id="PS51186"/>
    </source>
</evidence>
<dbReference type="OrthoDB" id="9795199at2"/>
<gene>
    <name evidence="2" type="ORF">C5O00_13620</name>
</gene>
<dbReference type="KEGG" id="aue:C5O00_13620"/>
<proteinExistence type="predicted"/>
<reference evidence="2 3" key="1">
    <citation type="submission" date="2018-02" db="EMBL/GenBank/DDBJ databases">
        <title>Genomic analysis of the strain RR4-38 isolated from a seawater recirculating aquaculture system.</title>
        <authorList>
            <person name="Kim Y.-S."/>
            <person name="Jang Y.H."/>
            <person name="Kim K.-H."/>
        </authorList>
    </citation>
    <scope>NUCLEOTIDE SEQUENCE [LARGE SCALE GENOMIC DNA]</scope>
    <source>
        <strain evidence="2 3">RR4-38</strain>
    </source>
</reference>
<protein>
    <submittedName>
        <fullName evidence="2">N-acetyltransferase</fullName>
    </submittedName>
</protein>
<dbReference type="Proteomes" id="UP000238442">
    <property type="component" value="Chromosome"/>
</dbReference>
<evidence type="ECO:0000313" key="2">
    <source>
        <dbReference type="EMBL" id="AVI52137.1"/>
    </source>
</evidence>
<evidence type="ECO:0000313" key="3">
    <source>
        <dbReference type="Proteomes" id="UP000238442"/>
    </source>
</evidence>
<dbReference type="InterPro" id="IPR016181">
    <property type="entry name" value="Acyl_CoA_acyltransferase"/>
</dbReference>
<dbReference type="PANTHER" id="PTHR43610:SF1">
    <property type="entry name" value="N-ACETYLTRANSFERASE DOMAIN-CONTAINING PROTEIN"/>
    <property type="match status" value="1"/>
</dbReference>
<dbReference type="PANTHER" id="PTHR43610">
    <property type="entry name" value="BLL6696 PROTEIN"/>
    <property type="match status" value="1"/>
</dbReference>
<dbReference type="SUPFAM" id="SSF55729">
    <property type="entry name" value="Acyl-CoA N-acyltransferases (Nat)"/>
    <property type="match status" value="1"/>
</dbReference>
<sequence length="196" mass="23046">MNFDPKKNYILENDRVLLRPLKATDYPELLIFSEEQPELWTYSLTPANGKENLRTYMEHALHERELGIAYPFIVFDKKEKRYAGSTRFYDIQDHHNTLQLGYTWYGKEFQGSGLNKNCKFLLLQFAFEELEVDRVEFRADAKNARSIAAMKSIGCTEEGILRSNCRSVDGRRDSIILSILKLEWLERVKQELKNKL</sequence>
<dbReference type="Pfam" id="PF13302">
    <property type="entry name" value="Acetyltransf_3"/>
    <property type="match status" value="1"/>
</dbReference>
<dbReference type="Gene3D" id="3.40.630.30">
    <property type="match status" value="1"/>
</dbReference>
<dbReference type="EMBL" id="CP027062">
    <property type="protein sequence ID" value="AVI52137.1"/>
    <property type="molecule type" value="Genomic_DNA"/>
</dbReference>
<keyword evidence="2" id="KW-0808">Transferase</keyword>
<dbReference type="AlphaFoldDB" id="A0A2S0HZN7"/>
<accession>A0A2S0HZN7</accession>
<organism evidence="2 3">
    <name type="scientific">Pukyongia salina</name>
    <dbReference type="NCBI Taxonomy" id="2094025"/>
    <lineage>
        <taxon>Bacteria</taxon>
        <taxon>Pseudomonadati</taxon>
        <taxon>Bacteroidota</taxon>
        <taxon>Flavobacteriia</taxon>
        <taxon>Flavobacteriales</taxon>
        <taxon>Flavobacteriaceae</taxon>
        <taxon>Pukyongia</taxon>
    </lineage>
</organism>
<dbReference type="GO" id="GO:0016747">
    <property type="term" value="F:acyltransferase activity, transferring groups other than amino-acyl groups"/>
    <property type="evidence" value="ECO:0007669"/>
    <property type="project" value="InterPro"/>
</dbReference>
<dbReference type="RefSeq" id="WP_105217377.1">
    <property type="nucleotide sequence ID" value="NZ_CP027062.1"/>
</dbReference>
<name>A0A2S0HZN7_9FLAO</name>
<dbReference type="InterPro" id="IPR000182">
    <property type="entry name" value="GNAT_dom"/>
</dbReference>
<keyword evidence="3" id="KW-1185">Reference proteome</keyword>